<dbReference type="Proteomes" id="UP000092445">
    <property type="component" value="Unassembled WGS sequence"/>
</dbReference>
<proteinExistence type="predicted"/>
<keyword evidence="2" id="KW-1185">Reference proteome</keyword>
<organism evidence="1 2">
    <name type="scientific">Glossina pallidipes</name>
    <name type="common">Tsetse fly</name>
    <dbReference type="NCBI Taxonomy" id="7398"/>
    <lineage>
        <taxon>Eukaryota</taxon>
        <taxon>Metazoa</taxon>
        <taxon>Ecdysozoa</taxon>
        <taxon>Arthropoda</taxon>
        <taxon>Hexapoda</taxon>
        <taxon>Insecta</taxon>
        <taxon>Pterygota</taxon>
        <taxon>Neoptera</taxon>
        <taxon>Endopterygota</taxon>
        <taxon>Diptera</taxon>
        <taxon>Brachycera</taxon>
        <taxon>Muscomorpha</taxon>
        <taxon>Hippoboscoidea</taxon>
        <taxon>Glossinidae</taxon>
        <taxon>Glossina</taxon>
    </lineage>
</organism>
<protein>
    <submittedName>
        <fullName evidence="1">Uncharacterized protein</fullName>
    </submittedName>
</protein>
<name>A0A1A9ZFI2_GLOPL</name>
<evidence type="ECO:0000313" key="2">
    <source>
        <dbReference type="Proteomes" id="UP000092445"/>
    </source>
</evidence>
<accession>A0A1A9ZFI2</accession>
<dbReference type="AlphaFoldDB" id="A0A1A9ZFI2"/>
<dbReference type="VEuPathDB" id="VectorBase:GPAI013019"/>
<dbReference type="EnsemblMetazoa" id="GPAI013019-RA">
    <property type="protein sequence ID" value="GPAI013019-PA"/>
    <property type="gene ID" value="GPAI013019"/>
</dbReference>
<sequence>MVGKVLTIRDLEQFSSRRSSVYVDPECDKFFELPNFMAVSSNDITTKCQCWQLSPGKEPALRTFTEIKQLLDQGKKREVKNILRENSWPINSPIRSQLWPTLCAQHQSKPQMVDGFYWEMVHQFPLHCQMVKVLSYHKMKTEEEDKRFAYD</sequence>
<reference evidence="1" key="2">
    <citation type="submission" date="2020-05" db="UniProtKB">
        <authorList>
            <consortium name="EnsemblMetazoa"/>
        </authorList>
    </citation>
    <scope>IDENTIFICATION</scope>
    <source>
        <strain evidence="1">IAEA</strain>
    </source>
</reference>
<dbReference type="STRING" id="7398.A0A1A9ZFI2"/>
<evidence type="ECO:0000313" key="1">
    <source>
        <dbReference type="EnsemblMetazoa" id="GPAI013019-PA"/>
    </source>
</evidence>
<reference evidence="2" key="1">
    <citation type="submission" date="2014-03" db="EMBL/GenBank/DDBJ databases">
        <authorList>
            <person name="Aksoy S."/>
            <person name="Warren W."/>
            <person name="Wilson R.K."/>
        </authorList>
    </citation>
    <scope>NUCLEOTIDE SEQUENCE [LARGE SCALE GENOMIC DNA]</scope>
    <source>
        <strain evidence="2">IAEA</strain>
    </source>
</reference>